<dbReference type="InterPro" id="IPR021829">
    <property type="entry name" value="DUF3419"/>
</dbReference>
<keyword evidence="2" id="KW-1185">Reference proteome</keyword>
<evidence type="ECO:0000313" key="2">
    <source>
        <dbReference type="Proteomes" id="UP000772434"/>
    </source>
</evidence>
<dbReference type="AlphaFoldDB" id="A0A9P5U1F0"/>
<accession>A0A9P5U1F0</accession>
<dbReference type="Proteomes" id="UP000772434">
    <property type="component" value="Unassembled WGS sequence"/>
</dbReference>
<dbReference type="PANTHER" id="PTHR47473">
    <property type="entry name" value="BTA1P"/>
    <property type="match status" value="1"/>
</dbReference>
<dbReference type="Pfam" id="PF11899">
    <property type="entry name" value="DUF3419"/>
    <property type="match status" value="1"/>
</dbReference>
<dbReference type="OrthoDB" id="10253390at2759"/>
<evidence type="ECO:0000313" key="1">
    <source>
        <dbReference type="EMBL" id="KAF9062314.1"/>
    </source>
</evidence>
<comment type="caution">
    <text evidence="1">The sequence shown here is derived from an EMBL/GenBank/DDBJ whole genome shotgun (WGS) entry which is preliminary data.</text>
</comment>
<sequence>MTFAQVCQIFVDWSSEYLPENKKEKLNNISDTSVWRMPYNPDTHCKELRTFIYSFTWEDPDVDIQHLSLSPSDSMFVITSAGDNPLHYSIVSSPRNIRSVDMNPCQGHLLELKLASIKCLDYSDFFALFGRGYHPHFRKLLDGKIRHHLSRSAYLFWIENVASFSSSFYEQGYSGRAVRLAQFLFKITGVRKDVERLCKCDSLEEQVHIWKTKLRSVWLNPVVVALLRSSVFCWNALGVPLNQRKMLLDEGGVYQYICDTLDPVFSTYLLKTQNYFYLLPLLGCYTPECCPFYLTREGFAKLKANNCERLNAFELHTDSIINVLRGLSLSSLTRALIMDHLDWYDPDSSEADAEIAELSRVVAPGGLVFWRSASRCPWYNELFSKNGFHVEALSIREKGSNVALDRVNMYASFWKAEKT</sequence>
<dbReference type="EMBL" id="JADNRY010000176">
    <property type="protein sequence ID" value="KAF9062314.1"/>
    <property type="molecule type" value="Genomic_DNA"/>
</dbReference>
<proteinExistence type="predicted"/>
<organism evidence="1 2">
    <name type="scientific">Rhodocollybia butyracea</name>
    <dbReference type="NCBI Taxonomy" id="206335"/>
    <lineage>
        <taxon>Eukaryota</taxon>
        <taxon>Fungi</taxon>
        <taxon>Dikarya</taxon>
        <taxon>Basidiomycota</taxon>
        <taxon>Agaricomycotina</taxon>
        <taxon>Agaricomycetes</taxon>
        <taxon>Agaricomycetidae</taxon>
        <taxon>Agaricales</taxon>
        <taxon>Marasmiineae</taxon>
        <taxon>Omphalotaceae</taxon>
        <taxon>Rhodocollybia</taxon>
    </lineage>
</organism>
<name>A0A9P5U1F0_9AGAR</name>
<protein>
    <submittedName>
        <fullName evidence="1">Uncharacterized protein</fullName>
    </submittedName>
</protein>
<reference evidence="1" key="1">
    <citation type="submission" date="2020-11" db="EMBL/GenBank/DDBJ databases">
        <authorList>
            <consortium name="DOE Joint Genome Institute"/>
            <person name="Ahrendt S."/>
            <person name="Riley R."/>
            <person name="Andreopoulos W."/>
            <person name="Labutti K."/>
            <person name="Pangilinan J."/>
            <person name="Ruiz-Duenas F.J."/>
            <person name="Barrasa J.M."/>
            <person name="Sanchez-Garcia M."/>
            <person name="Camarero S."/>
            <person name="Miyauchi S."/>
            <person name="Serrano A."/>
            <person name="Linde D."/>
            <person name="Babiker R."/>
            <person name="Drula E."/>
            <person name="Ayuso-Fernandez I."/>
            <person name="Pacheco R."/>
            <person name="Padilla G."/>
            <person name="Ferreira P."/>
            <person name="Barriuso J."/>
            <person name="Kellner H."/>
            <person name="Castanera R."/>
            <person name="Alfaro M."/>
            <person name="Ramirez L."/>
            <person name="Pisabarro A.G."/>
            <person name="Kuo A."/>
            <person name="Tritt A."/>
            <person name="Lipzen A."/>
            <person name="He G."/>
            <person name="Yan M."/>
            <person name="Ng V."/>
            <person name="Cullen D."/>
            <person name="Martin F."/>
            <person name="Rosso M.-N."/>
            <person name="Henrissat B."/>
            <person name="Hibbett D."/>
            <person name="Martinez A.T."/>
            <person name="Grigoriev I.V."/>
        </authorList>
    </citation>
    <scope>NUCLEOTIDE SEQUENCE</scope>
    <source>
        <strain evidence="1">AH 40177</strain>
    </source>
</reference>
<gene>
    <name evidence="1" type="ORF">BDP27DRAFT_1300475</name>
</gene>
<dbReference type="PANTHER" id="PTHR47473:SF1">
    <property type="entry name" value="METHYLTRANSFERASE DOMAIN-CONTAINING PROTEIN"/>
    <property type="match status" value="1"/>
</dbReference>